<keyword evidence="2" id="KW-1185">Reference proteome</keyword>
<sequence length="104" mass="11108">MVSQVSAFCTRTGVLVHGLHRVECLVKDTARDAGVCVTHSCVHDFITGCSQFAYREAVACFGRSGTSAGLVSRCTAAPPQPSPHLTCYTMRQFGSILVSSLSIR</sequence>
<evidence type="ECO:0000313" key="2">
    <source>
        <dbReference type="Proteomes" id="UP000275385"/>
    </source>
</evidence>
<name>A0A420Y9Q8_9PEZI</name>
<comment type="caution">
    <text evidence="1">The sequence shown here is derived from an EMBL/GenBank/DDBJ whole genome shotgun (WGS) entry which is preliminary data.</text>
</comment>
<gene>
    <name evidence="1" type="ORF">DL546_005649</name>
</gene>
<dbReference type="Proteomes" id="UP000275385">
    <property type="component" value="Unassembled WGS sequence"/>
</dbReference>
<reference evidence="1 2" key="1">
    <citation type="submission" date="2018-08" db="EMBL/GenBank/DDBJ databases">
        <title>Draft genome of the lignicolous fungus Coniochaeta pulveracea.</title>
        <authorList>
            <person name="Borstlap C.J."/>
            <person name="De Witt R.N."/>
            <person name="Botha A."/>
            <person name="Volschenk H."/>
        </authorList>
    </citation>
    <scope>NUCLEOTIDE SEQUENCE [LARGE SCALE GENOMIC DNA]</scope>
    <source>
        <strain evidence="1 2">CAB683</strain>
    </source>
</reference>
<dbReference type="EMBL" id="QVQW01000029">
    <property type="protein sequence ID" value="RKU44593.1"/>
    <property type="molecule type" value="Genomic_DNA"/>
</dbReference>
<dbReference type="AlphaFoldDB" id="A0A420Y9Q8"/>
<organism evidence="1 2">
    <name type="scientific">Coniochaeta pulveracea</name>
    <dbReference type="NCBI Taxonomy" id="177199"/>
    <lineage>
        <taxon>Eukaryota</taxon>
        <taxon>Fungi</taxon>
        <taxon>Dikarya</taxon>
        <taxon>Ascomycota</taxon>
        <taxon>Pezizomycotina</taxon>
        <taxon>Sordariomycetes</taxon>
        <taxon>Sordariomycetidae</taxon>
        <taxon>Coniochaetales</taxon>
        <taxon>Coniochaetaceae</taxon>
        <taxon>Coniochaeta</taxon>
    </lineage>
</organism>
<accession>A0A420Y9Q8</accession>
<evidence type="ECO:0000313" key="1">
    <source>
        <dbReference type="EMBL" id="RKU44593.1"/>
    </source>
</evidence>
<protein>
    <submittedName>
        <fullName evidence="1">Uncharacterized protein</fullName>
    </submittedName>
</protein>
<proteinExistence type="predicted"/>